<accession>A0AAQ3Q6N2</accession>
<dbReference type="PANTHER" id="PTHR33052">
    <property type="entry name" value="DUF4228 DOMAIN PROTEIN-RELATED"/>
    <property type="match status" value="1"/>
</dbReference>
<evidence type="ECO:0000313" key="3">
    <source>
        <dbReference type="Proteomes" id="UP001327560"/>
    </source>
</evidence>
<evidence type="ECO:0000256" key="1">
    <source>
        <dbReference type="SAM" id="MobiDB-lite"/>
    </source>
</evidence>
<protein>
    <submittedName>
        <fullName evidence="2">Uncharacterized protein</fullName>
    </submittedName>
</protein>
<dbReference type="EMBL" id="CP136891">
    <property type="protein sequence ID" value="WOK99608.1"/>
    <property type="molecule type" value="Genomic_DNA"/>
</dbReference>
<gene>
    <name evidence="2" type="ORF">Cni_G08320</name>
</gene>
<dbReference type="InterPro" id="IPR025322">
    <property type="entry name" value="PADRE_dom"/>
</dbReference>
<dbReference type="AlphaFoldDB" id="A0AAQ3Q6N2"/>
<name>A0AAQ3Q6N2_9LILI</name>
<evidence type="ECO:0000313" key="2">
    <source>
        <dbReference type="EMBL" id="WOK99608.1"/>
    </source>
</evidence>
<proteinExistence type="predicted"/>
<keyword evidence="3" id="KW-1185">Reference proteome</keyword>
<sequence>MSIYNRRSVSSSAEKKSSSTGIKIESERSDDYPILAAAIDRYIYSAMGACASCNAATMIATEGTTKVVFPDGGLREYGRPVTPAWVLGKDAACYFVCDVDEMEFEEFVSAVGANRELRLGQLYFVLPRSMLSHPLRAEELAALAVKASAALVGSSTGGCGRGAVVPLVFPEEAEAEAVGKKMVEEKKKQQRSTAGRGRKFAPELTAIPE</sequence>
<feature type="region of interest" description="Disordered" evidence="1">
    <location>
        <begin position="184"/>
        <end position="209"/>
    </location>
</feature>
<dbReference type="Pfam" id="PF14009">
    <property type="entry name" value="PADRE"/>
    <property type="match status" value="1"/>
</dbReference>
<dbReference type="Proteomes" id="UP001327560">
    <property type="component" value="Chromosome 2"/>
</dbReference>
<reference evidence="2 3" key="1">
    <citation type="submission" date="2023-10" db="EMBL/GenBank/DDBJ databases">
        <title>Chromosome-scale genome assembly provides insights into flower coloration mechanisms of Canna indica.</title>
        <authorList>
            <person name="Li C."/>
        </authorList>
    </citation>
    <scope>NUCLEOTIDE SEQUENCE [LARGE SCALE GENOMIC DNA]</scope>
    <source>
        <tissue evidence="2">Flower</tissue>
    </source>
</reference>
<organism evidence="2 3">
    <name type="scientific">Canna indica</name>
    <name type="common">Indian-shot</name>
    <dbReference type="NCBI Taxonomy" id="4628"/>
    <lineage>
        <taxon>Eukaryota</taxon>
        <taxon>Viridiplantae</taxon>
        <taxon>Streptophyta</taxon>
        <taxon>Embryophyta</taxon>
        <taxon>Tracheophyta</taxon>
        <taxon>Spermatophyta</taxon>
        <taxon>Magnoliopsida</taxon>
        <taxon>Liliopsida</taxon>
        <taxon>Zingiberales</taxon>
        <taxon>Cannaceae</taxon>
        <taxon>Canna</taxon>
    </lineage>
</organism>